<name>A0AAV9B7I7_ACOGR</name>
<dbReference type="PANTHER" id="PTHR31923:SF1">
    <property type="entry name" value="BSD DOMAIN-CONTAINING PROTEIN"/>
    <property type="match status" value="1"/>
</dbReference>
<accession>A0AAV9B7I7</accession>
<feature type="compositionally biased region" description="Basic and acidic residues" evidence="1">
    <location>
        <begin position="227"/>
        <end position="236"/>
    </location>
</feature>
<evidence type="ECO:0000256" key="1">
    <source>
        <dbReference type="SAM" id="MobiDB-lite"/>
    </source>
</evidence>
<sequence>MDLWSRAKVFAEEAAKRSTEISIEAAKRSQELTRGAARISQDFVSETSKRSKELAVEASKRAEAITSEALKIAGDIPSRIPIPPLPSPSPPAAVEADLVRLGVTDELREFVKGIDLSTFRDFPMEDEPEMSEVPTVSNVRQDLTEWQAKHAMLVLSSVKLKFAPPRVNSWLRHFNIDTTIPETHELSTFGIRYEKQYMEEGMLKSAQRKQEDEVKENSTKGSISKTEVTEKPETKLQNRTSTPSTTEQDLDVFLLGDLGSDDEGPGNDGGDDKGNDDDLDKMLDNSVI</sequence>
<comment type="caution">
    <text evidence="2">The sequence shown here is derived from an EMBL/GenBank/DDBJ whole genome shotgun (WGS) entry which is preliminary data.</text>
</comment>
<dbReference type="Proteomes" id="UP001179952">
    <property type="component" value="Unassembled WGS sequence"/>
</dbReference>
<dbReference type="EMBL" id="JAUJYN010000004">
    <property type="protein sequence ID" value="KAK1272654.1"/>
    <property type="molecule type" value="Genomic_DNA"/>
</dbReference>
<feature type="compositionally biased region" description="Polar residues" evidence="1">
    <location>
        <begin position="237"/>
        <end position="247"/>
    </location>
</feature>
<gene>
    <name evidence="2" type="ORF">QJS04_geneDACA016533</name>
</gene>
<organism evidence="2 3">
    <name type="scientific">Acorus gramineus</name>
    <name type="common">Dwarf sweet flag</name>
    <dbReference type="NCBI Taxonomy" id="55184"/>
    <lineage>
        <taxon>Eukaryota</taxon>
        <taxon>Viridiplantae</taxon>
        <taxon>Streptophyta</taxon>
        <taxon>Embryophyta</taxon>
        <taxon>Tracheophyta</taxon>
        <taxon>Spermatophyta</taxon>
        <taxon>Magnoliopsida</taxon>
        <taxon>Liliopsida</taxon>
        <taxon>Acoraceae</taxon>
        <taxon>Acorus</taxon>
    </lineage>
</organism>
<protein>
    <recommendedName>
        <fullName evidence="4">BSD domain-containing protein</fullName>
    </recommendedName>
</protein>
<evidence type="ECO:0000313" key="3">
    <source>
        <dbReference type="Proteomes" id="UP001179952"/>
    </source>
</evidence>
<feature type="compositionally biased region" description="Basic and acidic residues" evidence="1">
    <location>
        <begin position="205"/>
        <end position="218"/>
    </location>
</feature>
<evidence type="ECO:0000313" key="2">
    <source>
        <dbReference type="EMBL" id="KAK1272654.1"/>
    </source>
</evidence>
<reference evidence="2" key="1">
    <citation type="journal article" date="2023" name="Nat. Commun.">
        <title>Diploid and tetraploid genomes of Acorus and the evolution of monocots.</title>
        <authorList>
            <person name="Ma L."/>
            <person name="Liu K.W."/>
            <person name="Li Z."/>
            <person name="Hsiao Y.Y."/>
            <person name="Qi Y."/>
            <person name="Fu T."/>
            <person name="Tang G.D."/>
            <person name="Zhang D."/>
            <person name="Sun W.H."/>
            <person name="Liu D.K."/>
            <person name="Li Y."/>
            <person name="Chen G.Z."/>
            <person name="Liu X.D."/>
            <person name="Liao X.Y."/>
            <person name="Jiang Y.T."/>
            <person name="Yu X."/>
            <person name="Hao Y."/>
            <person name="Huang J."/>
            <person name="Zhao X.W."/>
            <person name="Ke S."/>
            <person name="Chen Y.Y."/>
            <person name="Wu W.L."/>
            <person name="Hsu J.L."/>
            <person name="Lin Y.F."/>
            <person name="Huang M.D."/>
            <person name="Li C.Y."/>
            <person name="Huang L."/>
            <person name="Wang Z.W."/>
            <person name="Zhao X."/>
            <person name="Zhong W.Y."/>
            <person name="Peng D.H."/>
            <person name="Ahmad S."/>
            <person name="Lan S."/>
            <person name="Zhang J.S."/>
            <person name="Tsai W.C."/>
            <person name="Van de Peer Y."/>
            <person name="Liu Z.J."/>
        </authorList>
    </citation>
    <scope>NUCLEOTIDE SEQUENCE</scope>
    <source>
        <strain evidence="2">SCP</strain>
    </source>
</reference>
<feature type="region of interest" description="Disordered" evidence="1">
    <location>
        <begin position="205"/>
        <end position="288"/>
    </location>
</feature>
<dbReference type="AlphaFoldDB" id="A0AAV9B7I7"/>
<reference evidence="2" key="2">
    <citation type="submission" date="2023-06" db="EMBL/GenBank/DDBJ databases">
        <authorList>
            <person name="Ma L."/>
            <person name="Liu K.-W."/>
            <person name="Li Z."/>
            <person name="Hsiao Y.-Y."/>
            <person name="Qi Y."/>
            <person name="Fu T."/>
            <person name="Tang G."/>
            <person name="Zhang D."/>
            <person name="Sun W.-H."/>
            <person name="Liu D.-K."/>
            <person name="Li Y."/>
            <person name="Chen G.-Z."/>
            <person name="Liu X.-D."/>
            <person name="Liao X.-Y."/>
            <person name="Jiang Y.-T."/>
            <person name="Yu X."/>
            <person name="Hao Y."/>
            <person name="Huang J."/>
            <person name="Zhao X.-W."/>
            <person name="Ke S."/>
            <person name="Chen Y.-Y."/>
            <person name="Wu W.-L."/>
            <person name="Hsu J.-L."/>
            <person name="Lin Y.-F."/>
            <person name="Huang M.-D."/>
            <person name="Li C.-Y."/>
            <person name="Huang L."/>
            <person name="Wang Z.-W."/>
            <person name="Zhao X."/>
            <person name="Zhong W.-Y."/>
            <person name="Peng D.-H."/>
            <person name="Ahmad S."/>
            <person name="Lan S."/>
            <person name="Zhang J.-S."/>
            <person name="Tsai W.-C."/>
            <person name="Van De Peer Y."/>
            <person name="Liu Z.-J."/>
        </authorList>
    </citation>
    <scope>NUCLEOTIDE SEQUENCE</scope>
    <source>
        <strain evidence="2">SCP</strain>
        <tissue evidence="2">Leaves</tissue>
    </source>
</reference>
<evidence type="ECO:0008006" key="4">
    <source>
        <dbReference type="Google" id="ProtNLM"/>
    </source>
</evidence>
<dbReference type="PANTHER" id="PTHR31923">
    <property type="entry name" value="BSD DOMAIN-CONTAINING PROTEIN"/>
    <property type="match status" value="1"/>
</dbReference>
<proteinExistence type="predicted"/>
<keyword evidence="3" id="KW-1185">Reference proteome</keyword>